<accession>A0A2H5FPF1</accession>
<feature type="coiled-coil region" evidence="1">
    <location>
        <begin position="288"/>
        <end position="322"/>
    </location>
</feature>
<dbReference type="RefSeq" id="WP_101900956.1">
    <property type="nucleotide sequence ID" value="NZ_CP025491.2"/>
</dbReference>
<protein>
    <submittedName>
        <fullName evidence="2">Uncharacterized protein</fullName>
    </submittedName>
</protein>
<proteinExistence type="predicted"/>
<keyword evidence="1" id="KW-0175">Coiled coil</keyword>
<feature type="coiled-coil region" evidence="1">
    <location>
        <begin position="164"/>
        <end position="236"/>
    </location>
</feature>
<keyword evidence="3" id="KW-1185">Reference proteome</keyword>
<gene>
    <name evidence="2" type="ORF">CAB17_16290</name>
</gene>
<dbReference type="EMBL" id="CP025491">
    <property type="protein sequence ID" value="AUH73435.1"/>
    <property type="molecule type" value="Genomic_DNA"/>
</dbReference>
<dbReference type="Proteomes" id="UP000234343">
    <property type="component" value="Chromosome"/>
</dbReference>
<evidence type="ECO:0000313" key="2">
    <source>
        <dbReference type="EMBL" id="AUH73435.1"/>
    </source>
</evidence>
<evidence type="ECO:0000256" key="1">
    <source>
        <dbReference type="SAM" id="Coils"/>
    </source>
</evidence>
<sequence length="365" mass="42323">MFTKLPRILSRVSVRPYATNKANSNSSNTMMDNPKWLENQTKAAVLEGIQQSLLQQELDTYNKVEKPIESQTSVQSQEKKTVTVKEAANILVDKGFSHLRQYFGDKFTNSIEHPLRSFAFPKFERMFTYLAKDGRVDKEIVDNFSKYALYLLVVVASLYVYEKIKSYKDEIAKLEKEIQELEKQYTAKNFTHSDIRDEIIKMQNHLLAKKDELKKYTGIREALEEAKEEIAKEAGEQNFIKHIKDQFFSIFNAEGYEKEKVKSFLNKQNMDSSVVKEVDKWTSINVAIDETEEKVAKIGKKCDDIQNALEKLEQKLDIVGEQVVHIGEKLEGKQSQLNNKLGYLFFKQIKQETEKTPATKSRFEI</sequence>
<reference evidence="2 3" key="1">
    <citation type="submission" date="2017-12" db="EMBL/GenBank/DDBJ databases">
        <title>Legionella sainthelensi LA01-117, whole genome sequence of a clinical isolate from New Zealand.</title>
        <authorList>
            <person name="Cree S.L."/>
            <person name="Slow S."/>
            <person name="Kennedy M.A."/>
            <person name="Murdoch D.R."/>
            <person name="Biggs P.J."/>
            <person name="Anderson T."/>
        </authorList>
    </citation>
    <scope>NUCLEOTIDE SEQUENCE [LARGE SCALE GENOMIC DNA]</scope>
    <source>
        <strain evidence="2 3">LA01-117</strain>
    </source>
</reference>
<name>A0A2H5FPF1_9GAMM</name>
<dbReference type="AlphaFoldDB" id="A0A2H5FPF1"/>
<organism evidence="2 3">
    <name type="scientific">Legionella sainthelensi</name>
    <dbReference type="NCBI Taxonomy" id="28087"/>
    <lineage>
        <taxon>Bacteria</taxon>
        <taxon>Pseudomonadati</taxon>
        <taxon>Pseudomonadota</taxon>
        <taxon>Gammaproteobacteria</taxon>
        <taxon>Legionellales</taxon>
        <taxon>Legionellaceae</taxon>
        <taxon>Legionella</taxon>
    </lineage>
</organism>
<dbReference type="KEGG" id="lsh:CAB17_16290"/>
<evidence type="ECO:0000313" key="3">
    <source>
        <dbReference type="Proteomes" id="UP000234343"/>
    </source>
</evidence>